<gene>
    <name evidence="1" type="ORF">TWF191_007498</name>
</gene>
<dbReference type="AlphaFoldDB" id="A0A6G1M2N3"/>
<reference evidence="1 2" key="1">
    <citation type="submission" date="2019-06" db="EMBL/GenBank/DDBJ databases">
        <authorList>
            <person name="Palmer J.M."/>
        </authorList>
    </citation>
    <scope>NUCLEOTIDE SEQUENCE [LARGE SCALE GENOMIC DNA]</scope>
    <source>
        <strain evidence="1 2">TWF191</strain>
    </source>
</reference>
<organism evidence="1 2">
    <name type="scientific">Orbilia oligospora</name>
    <name type="common">Nematode-trapping fungus</name>
    <name type="synonym">Arthrobotrys oligospora</name>
    <dbReference type="NCBI Taxonomy" id="2813651"/>
    <lineage>
        <taxon>Eukaryota</taxon>
        <taxon>Fungi</taxon>
        <taxon>Dikarya</taxon>
        <taxon>Ascomycota</taxon>
        <taxon>Pezizomycotina</taxon>
        <taxon>Orbiliomycetes</taxon>
        <taxon>Orbiliales</taxon>
        <taxon>Orbiliaceae</taxon>
        <taxon>Orbilia</taxon>
    </lineage>
</organism>
<comment type="caution">
    <text evidence="1">The sequence shown here is derived from an EMBL/GenBank/DDBJ whole genome shotgun (WGS) entry which is preliminary data.</text>
</comment>
<proteinExistence type="predicted"/>
<dbReference type="InterPro" id="IPR001810">
    <property type="entry name" value="F-box_dom"/>
</dbReference>
<evidence type="ECO:0000313" key="2">
    <source>
        <dbReference type="Proteomes" id="UP000483672"/>
    </source>
</evidence>
<dbReference type="PROSITE" id="PS50181">
    <property type="entry name" value="FBOX"/>
    <property type="match status" value="1"/>
</dbReference>
<name>A0A6G1M2N3_ORBOL</name>
<protein>
    <submittedName>
        <fullName evidence="1">Uncharacterized protein</fullName>
    </submittedName>
</protein>
<accession>A0A6G1M2N3</accession>
<dbReference type="EMBL" id="WIPF01000047">
    <property type="protein sequence ID" value="KAF3220182.1"/>
    <property type="molecule type" value="Genomic_DNA"/>
</dbReference>
<dbReference type="Proteomes" id="UP000483672">
    <property type="component" value="Unassembled WGS sequence"/>
</dbReference>
<sequence length="579" mass="66834">MSSENKINLSTLPYDLIYDICEYLTNDDVQSLRLVSTAVASNIPPTRLEEIQSQRTIFKHPYELKRLKRLASLPLEQRSRINHIIIDLANPYVVPISSHEFDVLLQNYPEGTRTRLLKFYQSYRDRNTRGSGSGYAKTFKKLAERVLWSSGIGQVELDSGTETKSISSKLSFTTRSGIYSMLSENFTSNADTQVSKFKKSKEQQEQSFDFFKCLIEAFKLLPNLRIISFKDRSRLEQNKDYISRVWKAFNPALAAFLKNNPGIESFPWHEWFQSCPGYAYGLTLSYAYPGVLFCAAHAQCQISEIRMDGLGWNRTIDSVPLWKFGRWHQSKDGLTFRPCVPREGHDPVDLQAFKYTYKNLSRLEICVALDWTVEYRDERDTSELFMTVIRNAQVLVITRLLDVISEACKPSFVFPQMAVLPNLRSLELIKAGVTLKALTEFLMANKKSLKEVLCIFTLRHTVSKEHIISFLEKAREELDLRVFKMDFLTNKQPAKSCHLSVDIKGSWKDDAGGYDRYQIGTKCEKGRFWGWQSPEDREPLPRSNWATKTSWGGFIEWIEGIVPLEKCFQHMDGNLKDHD</sequence>
<evidence type="ECO:0000313" key="1">
    <source>
        <dbReference type="EMBL" id="KAF3220182.1"/>
    </source>
</evidence>